<dbReference type="EMBL" id="KQ419265">
    <property type="protein sequence ID" value="KOF84128.1"/>
    <property type="molecule type" value="Genomic_DNA"/>
</dbReference>
<reference evidence="1" key="1">
    <citation type="submission" date="2015-07" db="EMBL/GenBank/DDBJ databases">
        <title>MeaNS - Measles Nucleotide Surveillance Program.</title>
        <authorList>
            <person name="Tran T."/>
            <person name="Druce J."/>
        </authorList>
    </citation>
    <scope>NUCLEOTIDE SEQUENCE</scope>
    <source>
        <strain evidence="1">UCB-OBI-ISO-001</strain>
        <tissue evidence="1">Gonad</tissue>
    </source>
</reference>
<accession>A0A0L8H4E0</accession>
<dbReference type="AlphaFoldDB" id="A0A0L8H4E0"/>
<gene>
    <name evidence="1" type="ORF">OCBIM_22022579mg</name>
</gene>
<proteinExistence type="predicted"/>
<protein>
    <submittedName>
        <fullName evidence="1">Uncharacterized protein</fullName>
    </submittedName>
</protein>
<name>A0A0L8H4E0_OCTBM</name>
<evidence type="ECO:0000313" key="1">
    <source>
        <dbReference type="EMBL" id="KOF84128.1"/>
    </source>
</evidence>
<organism evidence="1">
    <name type="scientific">Octopus bimaculoides</name>
    <name type="common">California two-spotted octopus</name>
    <dbReference type="NCBI Taxonomy" id="37653"/>
    <lineage>
        <taxon>Eukaryota</taxon>
        <taxon>Metazoa</taxon>
        <taxon>Spiralia</taxon>
        <taxon>Lophotrochozoa</taxon>
        <taxon>Mollusca</taxon>
        <taxon>Cephalopoda</taxon>
        <taxon>Coleoidea</taxon>
        <taxon>Octopodiformes</taxon>
        <taxon>Octopoda</taxon>
        <taxon>Incirrata</taxon>
        <taxon>Octopodidae</taxon>
        <taxon>Octopus</taxon>
    </lineage>
</organism>
<sequence length="170" mass="19726">MLKIIPGDGYIYKSIDTTPDPEDAINYPIEPQVAGQIPNTKVLARCDILGKESFLIKGQQRWVSHMDCMENTHTSKALFYGQLSSSTRHQGHSLLHYKDTLKIYLKISKINLKTWELLVLNRTQWRSYCYQDNYEFEAAIIKTQREPSIEPDPIYPLNEGDHYCNICSRI</sequence>